<dbReference type="InterPro" id="IPR045584">
    <property type="entry name" value="Pilin-like"/>
</dbReference>
<dbReference type="SUPFAM" id="SSF54523">
    <property type="entry name" value="Pili subunits"/>
    <property type="match status" value="1"/>
</dbReference>
<organism evidence="1 2">
    <name type="scientific">Helicobacter ibis</name>
    <dbReference type="NCBI Taxonomy" id="2962633"/>
    <lineage>
        <taxon>Bacteria</taxon>
        <taxon>Pseudomonadati</taxon>
        <taxon>Campylobacterota</taxon>
        <taxon>Epsilonproteobacteria</taxon>
        <taxon>Campylobacterales</taxon>
        <taxon>Helicobacteraceae</taxon>
        <taxon>Helicobacter</taxon>
    </lineage>
</organism>
<evidence type="ECO:0000313" key="2">
    <source>
        <dbReference type="Proteomes" id="UP001210261"/>
    </source>
</evidence>
<dbReference type="EMBL" id="JAQHXR010000009">
    <property type="protein sequence ID" value="MDA3969681.1"/>
    <property type="molecule type" value="Genomic_DNA"/>
</dbReference>
<name>A0ABT4VG43_9HELI</name>
<dbReference type="NCBIfam" id="TIGR02532">
    <property type="entry name" value="IV_pilin_GFxxxE"/>
    <property type="match status" value="1"/>
</dbReference>
<sequence length="126" mass="14427">MSFKSAFSLLELVLTLLLLGILLSFGIPNIFNYNKSVCNKALQLQILNLKIALKNELKTNQTINIESLYKHLDMSKSSCYFEKQKGGFIGINEDKKVFFKLKNNILECEHTKSSKLHNSESFCDIF</sequence>
<keyword evidence="2" id="KW-1185">Reference proteome</keyword>
<dbReference type="RefSeq" id="WP_271022042.1">
    <property type="nucleotide sequence ID" value="NZ_JAQHXR010000009.1"/>
</dbReference>
<dbReference type="Gene3D" id="3.30.700.10">
    <property type="entry name" value="Glycoprotein, Type 4 Pilin"/>
    <property type="match status" value="1"/>
</dbReference>
<dbReference type="InterPro" id="IPR012902">
    <property type="entry name" value="N_methyl_site"/>
</dbReference>
<accession>A0ABT4VG43</accession>
<proteinExistence type="predicted"/>
<reference evidence="1 2" key="1">
    <citation type="submission" date="2023-01" db="EMBL/GenBank/DDBJ databases">
        <title>Description of Helicobacter ibis sp. nov. isolated from faecal droppings of black-faced ibis (Theristicus melanopis).</title>
        <authorList>
            <person name="Lopez-Cantillo M."/>
            <person name="Vidal-Veuthey B."/>
            <person name="Mella A."/>
            <person name="De La Haba R."/>
            <person name="Collado L."/>
        </authorList>
    </citation>
    <scope>NUCLEOTIDE SEQUENCE [LARGE SCALE GENOMIC DNA]</scope>
    <source>
        <strain evidence="1 2">A82</strain>
    </source>
</reference>
<dbReference type="Proteomes" id="UP001210261">
    <property type="component" value="Unassembled WGS sequence"/>
</dbReference>
<gene>
    <name evidence="1" type="ORF">PF021_08410</name>
</gene>
<comment type="caution">
    <text evidence="1">The sequence shown here is derived from an EMBL/GenBank/DDBJ whole genome shotgun (WGS) entry which is preliminary data.</text>
</comment>
<protein>
    <submittedName>
        <fullName evidence="1">Prepilin-type N-terminal cleavage/methylation domain-containing protein</fullName>
    </submittedName>
</protein>
<evidence type="ECO:0000313" key="1">
    <source>
        <dbReference type="EMBL" id="MDA3969681.1"/>
    </source>
</evidence>